<evidence type="ECO:0000256" key="1">
    <source>
        <dbReference type="ARBA" id="ARBA00005641"/>
    </source>
</evidence>
<dbReference type="AlphaFoldDB" id="A0A9P7Y800"/>
<dbReference type="PANTHER" id="PTHR31263:SF0">
    <property type="entry name" value="CELLULASE FAMILY PROTEIN (AFU_ORTHOLOGUE AFUA_5G14560)"/>
    <property type="match status" value="1"/>
</dbReference>
<dbReference type="Gene3D" id="3.20.20.80">
    <property type="entry name" value="Glycosidases"/>
    <property type="match status" value="1"/>
</dbReference>
<evidence type="ECO:0000256" key="3">
    <source>
        <dbReference type="ARBA" id="ARBA00023295"/>
    </source>
</evidence>
<evidence type="ECO:0000256" key="2">
    <source>
        <dbReference type="ARBA" id="ARBA00022801"/>
    </source>
</evidence>
<gene>
    <name evidence="6" type="ORF">BJ875DRAFT_508163</name>
</gene>
<comment type="similarity">
    <text evidence="1 4">Belongs to the glycosyl hydrolase 5 (cellulase A) family.</text>
</comment>
<dbReference type="InterPro" id="IPR017853">
    <property type="entry name" value="GH"/>
</dbReference>
<dbReference type="Proteomes" id="UP000824998">
    <property type="component" value="Unassembled WGS sequence"/>
</dbReference>
<name>A0A9P7Y800_9HELO</name>
<dbReference type="OrthoDB" id="442731at2759"/>
<evidence type="ECO:0000313" key="6">
    <source>
        <dbReference type="EMBL" id="KAG9229058.1"/>
    </source>
</evidence>
<dbReference type="EMBL" id="MU251820">
    <property type="protein sequence ID" value="KAG9229058.1"/>
    <property type="molecule type" value="Genomic_DNA"/>
</dbReference>
<sequence>MVLEIPPRPLQPYPLSRDGRWIADAKGAHVPLVGVNWPAHLDTMLPEGLRYQSIPDIVQKISDTGFNFARLTFAVEMVDDVLDRGGDVKIQDALARALGSENGERVLRMVFDAVAVELAARSIYLHLDNHVSKGYWCCSLTDGNSWFGDTFFDTTKWTRALAYMAAHFKKGRTNWGTFTSIGLRNELRPATTSVSMLLCYKWSTYQTYMTAAASAIYAANPSLLIFFSGLESVFNVAPLVAGTTLLDPGFKLDVSTYECKNKFVLELYEYDENISGICPIYKGILNTFGGDATTRTIGNAPAPLVISEWGGSMANPNVWNGPYVRCLAEFMIERGLGWAVWVVAGSYYVREGTQDYDESYGLLDHTWSGYRGTRSNEVIKKLIADTYKYYGQ</sequence>
<keyword evidence="3 4" id="KW-0326">Glycosidase</keyword>
<comment type="caution">
    <text evidence="6">The sequence shown here is derived from an EMBL/GenBank/DDBJ whole genome shotgun (WGS) entry which is preliminary data.</text>
</comment>
<dbReference type="Pfam" id="PF00150">
    <property type="entry name" value="Cellulase"/>
    <property type="match status" value="1"/>
</dbReference>
<dbReference type="InterPro" id="IPR001547">
    <property type="entry name" value="Glyco_hydro_5"/>
</dbReference>
<feature type="domain" description="Glycoside hydrolase family 5" evidence="5">
    <location>
        <begin position="51"/>
        <end position="343"/>
    </location>
</feature>
<proteinExistence type="inferred from homology"/>
<protein>
    <submittedName>
        <fullName evidence="6">Glycoside hydrolase superfamily</fullName>
    </submittedName>
</protein>
<dbReference type="PANTHER" id="PTHR31263">
    <property type="entry name" value="CELLULASE FAMILY PROTEIN (AFU_ORTHOLOGUE AFUA_5G14560)"/>
    <property type="match status" value="1"/>
</dbReference>
<evidence type="ECO:0000313" key="7">
    <source>
        <dbReference type="Proteomes" id="UP000824998"/>
    </source>
</evidence>
<reference evidence="6" key="1">
    <citation type="journal article" date="2021" name="IMA Fungus">
        <title>Genomic characterization of three marine fungi, including Emericellopsis atlantica sp. nov. with signatures of a generalist lifestyle and marine biomass degradation.</title>
        <authorList>
            <person name="Hagestad O.C."/>
            <person name="Hou L."/>
            <person name="Andersen J.H."/>
            <person name="Hansen E.H."/>
            <person name="Altermark B."/>
            <person name="Li C."/>
            <person name="Kuhnert E."/>
            <person name="Cox R.J."/>
            <person name="Crous P.W."/>
            <person name="Spatafora J.W."/>
            <person name="Lail K."/>
            <person name="Amirebrahimi M."/>
            <person name="Lipzen A."/>
            <person name="Pangilinan J."/>
            <person name="Andreopoulos W."/>
            <person name="Hayes R.D."/>
            <person name="Ng V."/>
            <person name="Grigoriev I.V."/>
            <person name="Jackson S.A."/>
            <person name="Sutton T.D.S."/>
            <person name="Dobson A.D.W."/>
            <person name="Rama T."/>
        </authorList>
    </citation>
    <scope>NUCLEOTIDE SEQUENCE</scope>
    <source>
        <strain evidence="6">TRa018bII</strain>
    </source>
</reference>
<dbReference type="GO" id="GO:0004553">
    <property type="term" value="F:hydrolase activity, hydrolyzing O-glycosyl compounds"/>
    <property type="evidence" value="ECO:0007669"/>
    <property type="project" value="InterPro"/>
</dbReference>
<dbReference type="SUPFAM" id="SSF51445">
    <property type="entry name" value="(Trans)glycosidases"/>
    <property type="match status" value="1"/>
</dbReference>
<evidence type="ECO:0000259" key="5">
    <source>
        <dbReference type="Pfam" id="PF00150"/>
    </source>
</evidence>
<keyword evidence="2 4" id="KW-0378">Hydrolase</keyword>
<evidence type="ECO:0000256" key="4">
    <source>
        <dbReference type="RuleBase" id="RU361153"/>
    </source>
</evidence>
<organism evidence="6 7">
    <name type="scientific">Amylocarpus encephaloides</name>
    <dbReference type="NCBI Taxonomy" id="45428"/>
    <lineage>
        <taxon>Eukaryota</taxon>
        <taxon>Fungi</taxon>
        <taxon>Dikarya</taxon>
        <taxon>Ascomycota</taxon>
        <taxon>Pezizomycotina</taxon>
        <taxon>Leotiomycetes</taxon>
        <taxon>Helotiales</taxon>
        <taxon>Helotiales incertae sedis</taxon>
        <taxon>Amylocarpus</taxon>
    </lineage>
</organism>
<dbReference type="GO" id="GO:0000272">
    <property type="term" value="P:polysaccharide catabolic process"/>
    <property type="evidence" value="ECO:0007669"/>
    <property type="project" value="InterPro"/>
</dbReference>
<keyword evidence="7" id="KW-1185">Reference proteome</keyword>
<accession>A0A9P7Y800</accession>